<sequence length="160" mass="18160">MPVLPMTGVELQSRCHCKPNQPAKSTSNRTRVYGRVPLLRPPYTPRLVDRLEVEGVCTRAVQLYEVQLNSDLQCRCSSVWSFHENLHVTIESAVISRRLRGWREGDASLRRRGRVITGFLDCSGGLAWGFTRKDTPTPESSIREAMRSQTEEEKDDSTTP</sequence>
<dbReference type="Proteomes" id="UP000292082">
    <property type="component" value="Unassembled WGS sequence"/>
</dbReference>
<name>A0A4Q9Q3G8_9APHY</name>
<feature type="compositionally biased region" description="Basic and acidic residues" evidence="1">
    <location>
        <begin position="131"/>
        <end position="151"/>
    </location>
</feature>
<evidence type="ECO:0000313" key="2">
    <source>
        <dbReference type="EMBL" id="TBU61827.1"/>
    </source>
</evidence>
<reference evidence="2 3" key="1">
    <citation type="submission" date="2019-01" db="EMBL/GenBank/DDBJ databases">
        <title>Draft genome sequences of three monokaryotic isolates of the white-rot basidiomycete fungus Dichomitus squalens.</title>
        <authorList>
            <consortium name="DOE Joint Genome Institute"/>
            <person name="Lopez S.C."/>
            <person name="Andreopoulos B."/>
            <person name="Pangilinan J."/>
            <person name="Lipzen A."/>
            <person name="Riley R."/>
            <person name="Ahrendt S."/>
            <person name="Ng V."/>
            <person name="Barry K."/>
            <person name="Daum C."/>
            <person name="Grigoriev I.V."/>
            <person name="Hilden K.S."/>
            <person name="Makela M.R."/>
            <person name="de Vries R.P."/>
        </authorList>
    </citation>
    <scope>NUCLEOTIDE SEQUENCE [LARGE SCALE GENOMIC DNA]</scope>
    <source>
        <strain evidence="2 3">CBS 464.89</strain>
    </source>
</reference>
<protein>
    <submittedName>
        <fullName evidence="2">Uncharacterized protein</fullName>
    </submittedName>
</protein>
<accession>A0A4Q9Q3G8</accession>
<organism evidence="2 3">
    <name type="scientific">Dichomitus squalens</name>
    <dbReference type="NCBI Taxonomy" id="114155"/>
    <lineage>
        <taxon>Eukaryota</taxon>
        <taxon>Fungi</taxon>
        <taxon>Dikarya</taxon>
        <taxon>Basidiomycota</taxon>
        <taxon>Agaricomycotina</taxon>
        <taxon>Agaricomycetes</taxon>
        <taxon>Polyporales</taxon>
        <taxon>Polyporaceae</taxon>
        <taxon>Dichomitus</taxon>
    </lineage>
</organism>
<feature type="non-terminal residue" evidence="2">
    <location>
        <position position="160"/>
    </location>
</feature>
<feature type="region of interest" description="Disordered" evidence="1">
    <location>
        <begin position="131"/>
        <end position="160"/>
    </location>
</feature>
<dbReference type="EMBL" id="ML145096">
    <property type="protein sequence ID" value="TBU61827.1"/>
    <property type="molecule type" value="Genomic_DNA"/>
</dbReference>
<evidence type="ECO:0000256" key="1">
    <source>
        <dbReference type="SAM" id="MobiDB-lite"/>
    </source>
</evidence>
<dbReference type="AlphaFoldDB" id="A0A4Q9Q3G8"/>
<keyword evidence="3" id="KW-1185">Reference proteome</keyword>
<proteinExistence type="predicted"/>
<gene>
    <name evidence="2" type="ORF">BD310DRAFT_919949</name>
</gene>
<evidence type="ECO:0000313" key="3">
    <source>
        <dbReference type="Proteomes" id="UP000292082"/>
    </source>
</evidence>